<keyword evidence="1" id="KW-0677">Repeat</keyword>
<dbReference type="EMBL" id="JABFIF010000007">
    <property type="protein sequence ID" value="NOH15845.1"/>
    <property type="molecule type" value="Genomic_DNA"/>
</dbReference>
<dbReference type="CDD" id="cd00688">
    <property type="entry name" value="ISOPREN_C2_like"/>
    <property type="match status" value="1"/>
</dbReference>
<reference evidence="4 5" key="1">
    <citation type="submission" date="2020-05" db="EMBL/GenBank/DDBJ databases">
        <title>Draft genome sequence of Clostridium cochlearium strain AGROS13 isolated from a sheep dairy farm in New Zealand.</title>
        <authorList>
            <person name="Gupta T.B."/>
            <person name="Jauregui R."/>
            <person name="Risson A.N."/>
            <person name="Brightwell G."/>
            <person name="Maclean P."/>
        </authorList>
    </citation>
    <scope>NUCLEOTIDE SEQUENCE [LARGE SCALE GENOMIC DNA]</scope>
    <source>
        <strain evidence="4 5">AGROS13</strain>
    </source>
</reference>
<keyword evidence="2" id="KW-1133">Transmembrane helix</keyword>
<organism evidence="4 5">
    <name type="scientific">Clostridium cochlearium</name>
    <dbReference type="NCBI Taxonomy" id="1494"/>
    <lineage>
        <taxon>Bacteria</taxon>
        <taxon>Bacillati</taxon>
        <taxon>Bacillota</taxon>
        <taxon>Clostridia</taxon>
        <taxon>Eubacteriales</taxon>
        <taxon>Clostridiaceae</taxon>
        <taxon>Clostridium</taxon>
    </lineage>
</organism>
<dbReference type="AlphaFoldDB" id="A0A7Y3XY58"/>
<evidence type="ECO:0000256" key="1">
    <source>
        <dbReference type="ARBA" id="ARBA00022737"/>
    </source>
</evidence>
<name>A0A7Y3XY58_CLOCO</name>
<evidence type="ECO:0000313" key="5">
    <source>
        <dbReference type="Proteomes" id="UP000528432"/>
    </source>
</evidence>
<feature type="domain" description="SLH" evidence="3">
    <location>
        <begin position="363"/>
        <end position="426"/>
    </location>
</feature>
<dbReference type="Proteomes" id="UP000528432">
    <property type="component" value="Unassembled WGS sequence"/>
</dbReference>
<dbReference type="SUPFAM" id="SSF48239">
    <property type="entry name" value="Terpenoid cyclases/Protein prenyltransferases"/>
    <property type="match status" value="1"/>
</dbReference>
<feature type="transmembrane region" description="Helical" evidence="2">
    <location>
        <begin position="7"/>
        <end position="25"/>
    </location>
</feature>
<evidence type="ECO:0000313" key="4">
    <source>
        <dbReference type="EMBL" id="NOH15845.1"/>
    </source>
</evidence>
<dbReference type="RefSeq" id="WP_171303224.1">
    <property type="nucleotide sequence ID" value="NZ_JABFIF010000007.1"/>
</dbReference>
<evidence type="ECO:0000259" key="3">
    <source>
        <dbReference type="PROSITE" id="PS51272"/>
    </source>
</evidence>
<dbReference type="Gene3D" id="1.50.10.20">
    <property type="match status" value="2"/>
</dbReference>
<dbReference type="InterPro" id="IPR008930">
    <property type="entry name" value="Terpenoid_cyclase/PrenylTrfase"/>
</dbReference>
<proteinExistence type="predicted"/>
<gene>
    <name evidence="4" type="ORF">HMJ28_05460</name>
</gene>
<protein>
    <submittedName>
        <fullName evidence="4">Terpene cyclase/mutase family protein</fullName>
    </submittedName>
</protein>
<keyword evidence="2" id="KW-0812">Transmembrane</keyword>
<dbReference type="InterPro" id="IPR001119">
    <property type="entry name" value="SLH_dom"/>
</dbReference>
<dbReference type="InterPro" id="IPR032696">
    <property type="entry name" value="SQ_cyclase_C"/>
</dbReference>
<dbReference type="Pfam" id="PF13243">
    <property type="entry name" value="SQHop_cyclase_C"/>
    <property type="match status" value="1"/>
</dbReference>
<evidence type="ECO:0000256" key="2">
    <source>
        <dbReference type="SAM" id="Phobius"/>
    </source>
</evidence>
<comment type="caution">
    <text evidence="4">The sequence shown here is derived from an EMBL/GenBank/DDBJ whole genome shotgun (WGS) entry which is preliminary data.</text>
</comment>
<sequence length="530" mass="60474">MEKKKSFKGIIVFIILAIILGGFGYSNSDLYRRKSLKKKIHAASQKTIQYYYDEYKPQEFAGILDWPALGLYGFGEDVSGEVWTVNGKNGAYWREQQVKNGDGLSKIKNTDYQRTIIGVTSANKNPRNFGGVNLVEAVKKTMLNNGHFADSVEDSRTKKPIGDDLINAQCFGTIALYCAGEPIPNRDKAIRWLEKNQHIDGGFTWDVKDYDDKEDYKKIVSDVDMTAAVLMSFSILGVDKEYPAVKRALEFIEKQQLDNGGFESWGVENPESTVWAMQALLMYGENPLTKKWAKGKEKNSPIDFILKHQLENGAFTHVLDKKNMLPVYDNSMTTYECLYGMADAYNEETTYSKLFKANKPKVQKSFYSDFKQGDYGYNEAVQMAYDYIMDIYNDGTFKPNKNITKGNLARYLINALNLQGEFYKKYSGDELKFIKEHKKANVLEIDKDENYIELCVDKGLFKDIVSLNKKGDSNKEIKGNEFIAALENGAKFKNKNIKQDKLIFDNFSTNETVNRAQCAVSFLKFKQLIK</sequence>
<keyword evidence="2" id="KW-0472">Membrane</keyword>
<dbReference type="PROSITE" id="PS51272">
    <property type="entry name" value="SLH"/>
    <property type="match status" value="1"/>
</dbReference>
<dbReference type="Pfam" id="PF00395">
    <property type="entry name" value="SLH"/>
    <property type="match status" value="1"/>
</dbReference>
<accession>A0A7Y3XY58</accession>